<evidence type="ECO:0000313" key="3">
    <source>
        <dbReference type="Proteomes" id="UP000242942"/>
    </source>
</evidence>
<protein>
    <submittedName>
        <fullName evidence="2">PIR protein</fullName>
    </submittedName>
</protein>
<dbReference type="Pfam" id="PF05795">
    <property type="entry name" value="Plasmodium_Vir"/>
    <property type="match status" value="2"/>
</dbReference>
<name>A0A1D3JE10_PLAOA</name>
<keyword evidence="3" id="KW-1185">Reference proteome</keyword>
<dbReference type="AlphaFoldDB" id="A0A1D3JE10"/>
<feature type="region of interest" description="Disordered" evidence="1">
    <location>
        <begin position="556"/>
        <end position="587"/>
    </location>
</feature>
<gene>
    <name evidence="2" type="primary">PocGH01_00156600</name>
    <name evidence="2" type="ORF">POCGH01_00156600</name>
</gene>
<evidence type="ECO:0000256" key="1">
    <source>
        <dbReference type="SAM" id="MobiDB-lite"/>
    </source>
</evidence>
<organism evidence="2 3">
    <name type="scientific">Plasmodium ovale</name>
    <name type="common">malaria parasite P. ovale</name>
    <dbReference type="NCBI Taxonomy" id="36330"/>
    <lineage>
        <taxon>Eukaryota</taxon>
        <taxon>Sar</taxon>
        <taxon>Alveolata</taxon>
        <taxon>Apicomplexa</taxon>
        <taxon>Aconoidasida</taxon>
        <taxon>Haemosporida</taxon>
        <taxon>Plasmodiidae</taxon>
        <taxon>Plasmodium</taxon>
        <taxon>Plasmodium (Plasmodium)</taxon>
    </lineage>
</organism>
<dbReference type="EMBL" id="FLRI01000245">
    <property type="protein sequence ID" value="SBT83898.1"/>
    <property type="molecule type" value="Genomic_DNA"/>
</dbReference>
<reference evidence="2 3" key="1">
    <citation type="submission" date="2016-06" db="EMBL/GenBank/DDBJ databases">
        <authorList>
            <consortium name="Pathogen Informatics"/>
        </authorList>
    </citation>
    <scope>NUCLEOTIDE SEQUENCE [LARGE SCALE GENOMIC DNA]</scope>
    <source>
        <strain evidence="2">PocGH01</strain>
    </source>
</reference>
<dbReference type="VEuPathDB" id="PlasmoDB:PocGH01_00156600"/>
<sequence length="665" mass="79466">MSEDIGVQKKHSDLHNFYEKFLRAIKDTYGKYDACKKKKEKEIPVNIENVCNISEETEPSLSTFQEQFKPYILQDRTTCDYLLYWMSDKIDVCENNSHCIIWLYNVFTKFWKNSICCKKNSDNKCEKPFVIEFNKNVLKYKKELYQFMEYYKYIDKILKDQKPEKKETYCKYIKYVFNLYHLMDNEYNEHLYNTYVSVLKYFQKTFQSSDSLSNFKNECDDPNLSVTSNREINKSTLLSEGVFERFMPLQVDLSKYVVKSPSDMDDILKETFSYKLYKEFDEDGTDDTLNGYCDKYFKEGIKYKDDRIKVCKKILKNFVELDKFKSIMNSEERCIHYKNWVYLKIWDLVTNNSEYVNVAEFINEFLDIQKNKNVPSKPTKNVCHYYFIFKDFIELNAKREEKDLHDYFINHSYIEKNIPSSRNDQENYRNYLKYIDKLYEIHKKDWNCCHESGVDPLCTHYFKCEEEYNPKDLLDILNGTSIDDIKMKYKHIPEVHIGERKKDDPADGENVMRIQYGRCSRIYDPKDKTKVISLRCDYQASRDHFDNFYKKLPDGKKNDAENLPSAGISPVNMDDSSDVSSMAEESNPTNYKVPVSVSLGLGTVFTFFLYYKFTPFGSLFGRRGRGRTSFEDDFHEEYMQELYNSSEYEDVNARNRRMNIAYQRV</sequence>
<proteinExistence type="predicted"/>
<dbReference type="OrthoDB" id="389286at2759"/>
<dbReference type="InterPro" id="IPR008780">
    <property type="entry name" value="Plasmodium_Vir"/>
</dbReference>
<evidence type="ECO:0000313" key="2">
    <source>
        <dbReference type="EMBL" id="SBT83898.1"/>
    </source>
</evidence>
<dbReference type="Proteomes" id="UP000242942">
    <property type="component" value="Unassembled WGS sequence"/>
</dbReference>
<feature type="compositionally biased region" description="Low complexity" evidence="1">
    <location>
        <begin position="569"/>
        <end position="587"/>
    </location>
</feature>
<accession>A0A1D3JE10</accession>
<dbReference type="VEuPathDB" id="PlasmoDB:POWCR01_000213000"/>